<evidence type="ECO:0000313" key="1">
    <source>
        <dbReference type="EMBL" id="MDT2597361.1"/>
    </source>
</evidence>
<comment type="caution">
    <text evidence="1">The sequence shown here is derived from an EMBL/GenBank/DDBJ whole genome shotgun (WGS) entry which is preliminary data.</text>
</comment>
<protein>
    <submittedName>
        <fullName evidence="1">Uncharacterized protein</fullName>
    </submittedName>
</protein>
<reference evidence="1 2" key="1">
    <citation type="submission" date="2023-03" db="EMBL/GenBank/DDBJ databases">
        <authorList>
            <person name="Shen W."/>
            <person name="Cai J."/>
        </authorList>
    </citation>
    <scope>NUCLEOTIDE SEQUENCE [LARGE SCALE GENOMIC DNA]</scope>
    <source>
        <strain evidence="1 2">P72-2</strain>
    </source>
</reference>
<dbReference type="Proteomes" id="UP001256547">
    <property type="component" value="Unassembled WGS sequence"/>
</dbReference>
<proteinExistence type="predicted"/>
<dbReference type="RefSeq" id="WP_311924802.1">
    <property type="nucleotide sequence ID" value="NZ_JARPYR010000020.1"/>
</dbReference>
<dbReference type="EMBL" id="JARPYR010000020">
    <property type="protein sequence ID" value="MDT2597361.1"/>
    <property type="molecule type" value="Genomic_DNA"/>
</dbReference>
<name>A0ABU3ETR8_9ENTE</name>
<evidence type="ECO:0000313" key="2">
    <source>
        <dbReference type="Proteomes" id="UP001256547"/>
    </source>
</evidence>
<sequence>MGKIIDFKEAQAVYTFNTLEGWRKSFAEELKAKGYTTAISATLFPNDPVDQSKDLFELNTKIMNLPVGKKLILFRNHHFDLFFYLSYEKNLTLRIGSLANGIDAFLLENKFNEEKKIFNKYFSLMLDIFGK</sequence>
<gene>
    <name evidence="1" type="ORF">P7D39_10150</name>
</gene>
<organism evidence="1 2">
    <name type="scientific">Enterococcus dongliensis</name>
    <dbReference type="NCBI Taxonomy" id="2559925"/>
    <lineage>
        <taxon>Bacteria</taxon>
        <taxon>Bacillati</taxon>
        <taxon>Bacillota</taxon>
        <taxon>Bacilli</taxon>
        <taxon>Lactobacillales</taxon>
        <taxon>Enterococcaceae</taxon>
        <taxon>Enterococcus</taxon>
    </lineage>
</organism>
<keyword evidence="2" id="KW-1185">Reference proteome</keyword>
<accession>A0ABU3ETR8</accession>